<dbReference type="EMBL" id="CADIKF010000047">
    <property type="protein sequence ID" value="CAB3766627.1"/>
    <property type="molecule type" value="Genomic_DNA"/>
</dbReference>
<dbReference type="InterPro" id="IPR012132">
    <property type="entry name" value="GMC_OxRdtase"/>
</dbReference>
<sequence length="529" mass="57584">MTNPNASADHPSAHAGVDDTDYDFIVCGSGTSGSVVARRLAEHPDLRVLLLEAGGTDEVPAIIDSTAWPILRRSEQNWLFRAAPNPNLNGRTIPMAMGKVLGGGASINVMAWARGHQADWDDLARMTEDDGWSYDSVLQIYRRVEDWHGEPDPRRRGQGGLLFVQPAPHAHPIAAAGLDAFARAGVPTFADHNGAMMEGDGGAALTNVCVRDGRRQSVYRAYVHPYRDRANLTVLPDALVTRLIFDGAAVTGVEYLRYGELVRVRATREVVLSLGAIHTPKLLMQSGVGDDADLRRFGIDVKQHLPGVGRNFQDHFMAPCVWEAAGPIDGRNNLGEITAMWKSDSRLDRPDLQSFLTELPYASPEAAGGNLPMHGWSLTTAVLRPESRGRVRLTGPHPLDPVAIDANFLDDPADLRTLKLCIEFCRDVGNSAPLRPFAKREFLPGPVGNAALEQFMRNGTVSHSHQSCTAKMGHDAWSVVDTRMRVYGVDRLRIADASILPRIVTGNTMAPCVVIGERAAQMLAADHGF</sequence>
<dbReference type="AlphaFoldDB" id="A0A6J5ELN6"/>
<dbReference type="Pfam" id="PF00732">
    <property type="entry name" value="GMC_oxred_N"/>
    <property type="match status" value="1"/>
</dbReference>
<keyword evidence="4 5" id="KW-0274">FAD</keyword>
<dbReference type="GO" id="GO:0016614">
    <property type="term" value="F:oxidoreductase activity, acting on CH-OH group of donors"/>
    <property type="evidence" value="ECO:0007669"/>
    <property type="project" value="InterPro"/>
</dbReference>
<evidence type="ECO:0000313" key="7">
    <source>
        <dbReference type="EMBL" id="CAB3766627.1"/>
    </source>
</evidence>
<evidence type="ECO:0000256" key="2">
    <source>
        <dbReference type="ARBA" id="ARBA00010790"/>
    </source>
</evidence>
<keyword evidence="8" id="KW-1185">Reference proteome</keyword>
<comment type="similarity">
    <text evidence="2">Belongs to the GMC oxidoreductase family.</text>
</comment>
<feature type="binding site" evidence="5">
    <location>
        <position position="100"/>
    </location>
    <ligand>
        <name>FAD</name>
        <dbReference type="ChEBI" id="CHEBI:57692"/>
    </ligand>
</feature>
<evidence type="ECO:0000256" key="5">
    <source>
        <dbReference type="PIRSR" id="PIRSR000137-2"/>
    </source>
</evidence>
<proteinExistence type="inferred from homology"/>
<dbReference type="PROSITE" id="PS00624">
    <property type="entry name" value="GMC_OXRED_2"/>
    <property type="match status" value="1"/>
</dbReference>
<dbReference type="GO" id="GO:0050660">
    <property type="term" value="F:flavin adenine dinucleotide binding"/>
    <property type="evidence" value="ECO:0007669"/>
    <property type="project" value="InterPro"/>
</dbReference>
<feature type="domain" description="Glucose-methanol-choline oxidoreductase N-terminal" evidence="6">
    <location>
        <begin position="275"/>
        <end position="289"/>
    </location>
</feature>
<feature type="binding site" evidence="5">
    <location>
        <position position="240"/>
    </location>
    <ligand>
        <name>FAD</name>
        <dbReference type="ChEBI" id="CHEBI:57692"/>
    </ligand>
</feature>
<comment type="cofactor">
    <cofactor evidence="1 5">
        <name>FAD</name>
        <dbReference type="ChEBI" id="CHEBI:57692"/>
    </cofactor>
</comment>
<evidence type="ECO:0000313" key="8">
    <source>
        <dbReference type="Proteomes" id="UP000494329"/>
    </source>
</evidence>
<dbReference type="InterPro" id="IPR007867">
    <property type="entry name" value="GMC_OxRtase_C"/>
</dbReference>
<dbReference type="RefSeq" id="WP_175114014.1">
    <property type="nucleotide sequence ID" value="NZ_CADIKF010000047.1"/>
</dbReference>
<dbReference type="Proteomes" id="UP000494329">
    <property type="component" value="Unassembled WGS sequence"/>
</dbReference>
<dbReference type="PIRSF" id="PIRSF000137">
    <property type="entry name" value="Alcohol_oxidase"/>
    <property type="match status" value="1"/>
</dbReference>
<gene>
    <name evidence="7" type="primary">alkJ_3</name>
    <name evidence="7" type="ORF">LMG29739_04876</name>
</gene>
<evidence type="ECO:0000256" key="3">
    <source>
        <dbReference type="ARBA" id="ARBA00022630"/>
    </source>
</evidence>
<dbReference type="InterPro" id="IPR036188">
    <property type="entry name" value="FAD/NAD-bd_sf"/>
</dbReference>
<name>A0A6J5ELN6_9BURK</name>
<feature type="binding site" evidence="5">
    <location>
        <begin position="31"/>
        <end position="32"/>
    </location>
    <ligand>
        <name>FAD</name>
        <dbReference type="ChEBI" id="CHEBI:57692"/>
    </ligand>
</feature>
<dbReference type="SUPFAM" id="SSF51905">
    <property type="entry name" value="FAD/NAD(P)-binding domain"/>
    <property type="match status" value="1"/>
</dbReference>
<evidence type="ECO:0000256" key="1">
    <source>
        <dbReference type="ARBA" id="ARBA00001974"/>
    </source>
</evidence>
<protein>
    <submittedName>
        <fullName evidence="7">Alcohol dehydrogenase [acceptor]</fullName>
        <ecNumber evidence="7">1.1.99.-</ecNumber>
    </submittedName>
</protein>
<dbReference type="InterPro" id="IPR000172">
    <property type="entry name" value="GMC_OxRdtase_N"/>
</dbReference>
<keyword evidence="7" id="KW-0560">Oxidoreductase</keyword>
<keyword evidence="3" id="KW-0285">Flavoprotein</keyword>
<dbReference type="Gene3D" id="3.30.410.40">
    <property type="match status" value="1"/>
</dbReference>
<dbReference type="Gene3D" id="3.50.50.60">
    <property type="entry name" value="FAD/NAD(P)-binding domain"/>
    <property type="match status" value="1"/>
</dbReference>
<organism evidence="7 8">
    <name type="scientific">Paraburkholderia solisilvae</name>
    <dbReference type="NCBI Taxonomy" id="624376"/>
    <lineage>
        <taxon>Bacteria</taxon>
        <taxon>Pseudomonadati</taxon>
        <taxon>Pseudomonadota</taxon>
        <taxon>Betaproteobacteria</taxon>
        <taxon>Burkholderiales</taxon>
        <taxon>Burkholderiaceae</taxon>
        <taxon>Paraburkholderia</taxon>
    </lineage>
</organism>
<dbReference type="PANTHER" id="PTHR11552">
    <property type="entry name" value="GLUCOSE-METHANOL-CHOLINE GMC OXIDOREDUCTASE"/>
    <property type="match status" value="1"/>
</dbReference>
<evidence type="ECO:0000256" key="4">
    <source>
        <dbReference type="ARBA" id="ARBA00022827"/>
    </source>
</evidence>
<dbReference type="EC" id="1.1.99.-" evidence="7"/>
<accession>A0A6J5ELN6</accession>
<dbReference type="PANTHER" id="PTHR11552:SF147">
    <property type="entry name" value="CHOLINE DEHYDROGENASE, MITOCHONDRIAL"/>
    <property type="match status" value="1"/>
</dbReference>
<dbReference type="SUPFAM" id="SSF54373">
    <property type="entry name" value="FAD-linked reductases, C-terminal domain"/>
    <property type="match status" value="1"/>
</dbReference>
<dbReference type="Pfam" id="PF05199">
    <property type="entry name" value="GMC_oxred_C"/>
    <property type="match status" value="1"/>
</dbReference>
<reference evidence="7 8" key="1">
    <citation type="submission" date="2020-04" db="EMBL/GenBank/DDBJ databases">
        <authorList>
            <person name="De Canck E."/>
        </authorList>
    </citation>
    <scope>NUCLEOTIDE SEQUENCE [LARGE SCALE GENOMIC DNA]</scope>
    <source>
        <strain evidence="7 8">LMG 29739</strain>
    </source>
</reference>
<evidence type="ECO:0000259" key="6">
    <source>
        <dbReference type="PROSITE" id="PS00624"/>
    </source>
</evidence>